<reference evidence="3" key="1">
    <citation type="journal article" date="2015" name="PLoS ONE">
        <title>Investigation of a Large Collection of Pseudomonas aeruginosa Bacteriophages Collected from a Single Environmental Source in Abidjan, Cote d'Ivoire.</title>
        <authorList>
            <person name="Essoh C."/>
            <person name="Latino L."/>
            <person name="Midoux C."/>
            <person name="Blouin Y."/>
            <person name="Loukou G."/>
            <person name="Nguetta S.P."/>
            <person name="Lathro S."/>
            <person name="Cablanmian A."/>
            <person name="Kouassi A.K."/>
            <person name="Vergnaud G."/>
            <person name="Pourcel C."/>
        </authorList>
    </citation>
    <scope>NUCLEOTIDE SEQUENCE [LARGE SCALE GENOMIC DNA]</scope>
</reference>
<protein>
    <recommendedName>
        <fullName evidence="1">RNA ligase domain-containing protein</fullName>
    </recommendedName>
</protein>
<dbReference type="Proteomes" id="UP000030230">
    <property type="component" value="Segment"/>
</dbReference>
<dbReference type="GeneID" id="23679411"/>
<dbReference type="Pfam" id="PF21189">
    <property type="entry name" value="PHA02142"/>
    <property type="match status" value="1"/>
</dbReference>
<dbReference type="Gene3D" id="3.30.470.30">
    <property type="entry name" value="DNA ligase/mRNA capping enzyme"/>
    <property type="match status" value="1"/>
</dbReference>
<evidence type="ECO:0000259" key="1">
    <source>
        <dbReference type="Pfam" id="PF09414"/>
    </source>
</evidence>
<dbReference type="RefSeq" id="YP_009124496.1">
    <property type="nucleotide sequence ID" value="NC_026587.1"/>
</dbReference>
<gene>
    <name evidence="2" type="primary">ORF100</name>
</gene>
<dbReference type="InterPro" id="IPR021122">
    <property type="entry name" value="RNA_ligase_dom_REL/Rnl2"/>
</dbReference>
<organism evidence="2 3">
    <name type="scientific">Pseudomonas phage vB_PaeM_PAO1_Ab03</name>
    <dbReference type="NCBI Taxonomy" id="1548901"/>
    <lineage>
        <taxon>Viruses</taxon>
        <taxon>Duplodnaviria</taxon>
        <taxon>Heunggongvirae</taxon>
        <taxon>Uroviricota</taxon>
        <taxon>Caudoviricetes</taxon>
        <taxon>Vandenendeviridae</taxon>
        <taxon>Nankokuvirus</taxon>
        <taxon>Nankokuvirus Ab03</taxon>
    </lineage>
</organism>
<dbReference type="SUPFAM" id="SSF56091">
    <property type="entry name" value="DNA ligase/mRNA capping enzyme, catalytic domain"/>
    <property type="match status" value="1"/>
</dbReference>
<feature type="domain" description="RNA ligase" evidence="1">
    <location>
        <begin position="218"/>
        <end position="395"/>
    </location>
</feature>
<dbReference type="Pfam" id="PF09414">
    <property type="entry name" value="RNA_ligase"/>
    <property type="match status" value="1"/>
</dbReference>
<sequence length="406" mass="45416">MRKLASIRQVSGIEPIDGADRIEKAFFGGWTTIVPKGVLSPGDLAVYFEIDSLLPVADPAFSHLTKNLVKITRKKEACSLGLGCEISGVCYAMTQGCPQECGGEEEVVYSRLRTMKMRGVTSQGLALPLRAFPERLAPLEAGILRRLQKAPVQEVLDDLNEKMPLDEMLGVLKYEKPEEVEAGNSNVSRISTFPRYIPKTDQERVQNIPLEKIITDGPYQVTIKMDGSSCTVWVHEDGVGMASRNQTLVEPTWTDFPSFENCNHFGQAVLDQDIPRKLAEFYELSKQPFAIQGEVCGPSIQGNKEKLEKPTFFLFSVFNIKEGAYESPEYCRMLAETLGIKHVPVLSTRHVFEDVTYADILAMAEGKSYNPNTNREGLVFTAVDKNRYGHYPHFKAISQSWLAKHE</sequence>
<evidence type="ECO:0000313" key="3">
    <source>
        <dbReference type="Proteomes" id="UP000030230"/>
    </source>
</evidence>
<dbReference type="KEGG" id="vg:23679411"/>
<proteinExistence type="predicted"/>
<dbReference type="OrthoDB" id="2887at10239"/>
<accession>A0A0A1IVE2</accession>
<name>A0A0A1IVE2_9CAUD</name>
<keyword evidence="3" id="KW-1185">Reference proteome</keyword>
<dbReference type="EMBL" id="LN610573">
    <property type="protein sequence ID" value="CEF89205.1"/>
    <property type="molecule type" value="Genomic_DNA"/>
</dbReference>
<evidence type="ECO:0000313" key="2">
    <source>
        <dbReference type="EMBL" id="CEF89205.1"/>
    </source>
</evidence>